<dbReference type="GO" id="GO:0019867">
    <property type="term" value="C:outer membrane"/>
    <property type="evidence" value="ECO:0007669"/>
    <property type="project" value="InterPro"/>
</dbReference>
<dbReference type="Gene3D" id="3.30.1450.10">
    <property type="match status" value="1"/>
</dbReference>
<protein>
    <recommendedName>
        <fullName evidence="5">Outer membrane protein assembly factor BamE domain-containing protein</fullName>
    </recommendedName>
</protein>
<dbReference type="EMBL" id="BJUZ01000001">
    <property type="protein sequence ID" value="GEK93520.1"/>
    <property type="molecule type" value="Genomic_DNA"/>
</dbReference>
<evidence type="ECO:0000256" key="1">
    <source>
        <dbReference type="ARBA" id="ARBA00022729"/>
    </source>
</evidence>
<feature type="domain" description="Outer membrane protein assembly factor BamE" evidence="5">
    <location>
        <begin position="45"/>
        <end position="119"/>
    </location>
</feature>
<keyword evidence="2 4" id="KW-0472">Membrane</keyword>
<dbReference type="RefSeq" id="WP_146795076.1">
    <property type="nucleotide sequence ID" value="NZ_BARC01000013.1"/>
</dbReference>
<feature type="transmembrane region" description="Helical" evidence="4">
    <location>
        <begin position="21"/>
        <end position="40"/>
    </location>
</feature>
<dbReference type="InterPro" id="IPR007450">
    <property type="entry name" value="BamE_dom"/>
</dbReference>
<evidence type="ECO:0000313" key="6">
    <source>
        <dbReference type="EMBL" id="GEK93520.1"/>
    </source>
</evidence>
<evidence type="ECO:0000256" key="2">
    <source>
        <dbReference type="ARBA" id="ARBA00023136"/>
    </source>
</evidence>
<dbReference type="AlphaFoldDB" id="A0A511AZ78"/>
<keyword evidence="7" id="KW-1185">Reference proteome</keyword>
<feature type="region of interest" description="Disordered" evidence="3">
    <location>
        <begin position="167"/>
        <end position="190"/>
    </location>
</feature>
<gene>
    <name evidence="6" type="ORF">GWA01_12900</name>
</gene>
<evidence type="ECO:0000256" key="4">
    <source>
        <dbReference type="SAM" id="Phobius"/>
    </source>
</evidence>
<accession>A0A511AZ78</accession>
<comment type="caution">
    <text evidence="6">The sequence shown here is derived from an EMBL/GenBank/DDBJ whole genome shotgun (WGS) entry which is preliminary data.</text>
</comment>
<dbReference type="InterPro" id="IPR037873">
    <property type="entry name" value="BamE-like"/>
</dbReference>
<dbReference type="Pfam" id="PF04355">
    <property type="entry name" value="BamE"/>
    <property type="match status" value="1"/>
</dbReference>
<proteinExistence type="predicted"/>
<evidence type="ECO:0000256" key="3">
    <source>
        <dbReference type="SAM" id="MobiDB-lite"/>
    </source>
</evidence>
<reference evidence="6 7" key="1">
    <citation type="submission" date="2019-07" db="EMBL/GenBank/DDBJ databases">
        <title>Whole genome shotgun sequence of Gluconobacter wancherniae NBRC 103581.</title>
        <authorList>
            <person name="Hosoyama A."/>
            <person name="Uohara A."/>
            <person name="Ohji S."/>
            <person name="Ichikawa N."/>
        </authorList>
    </citation>
    <scope>NUCLEOTIDE SEQUENCE [LARGE SCALE GENOMIC DNA]</scope>
    <source>
        <strain evidence="6 7">NBRC 103581</strain>
    </source>
</reference>
<dbReference type="Proteomes" id="UP000321230">
    <property type="component" value="Unassembled WGS sequence"/>
</dbReference>
<keyword evidence="4" id="KW-0812">Transmembrane</keyword>
<feature type="compositionally biased region" description="Gly residues" evidence="3">
    <location>
        <begin position="180"/>
        <end position="190"/>
    </location>
</feature>
<keyword evidence="1" id="KW-0732">Signal</keyword>
<keyword evidence="4" id="KW-1133">Transmembrane helix</keyword>
<organism evidence="6 7">
    <name type="scientific">Gluconobacter wancherniae NBRC 103581</name>
    <dbReference type="NCBI Taxonomy" id="656744"/>
    <lineage>
        <taxon>Bacteria</taxon>
        <taxon>Pseudomonadati</taxon>
        <taxon>Pseudomonadota</taxon>
        <taxon>Alphaproteobacteria</taxon>
        <taxon>Acetobacterales</taxon>
        <taxon>Acetobacteraceae</taxon>
        <taxon>Gluconobacter</taxon>
    </lineage>
</organism>
<evidence type="ECO:0000259" key="5">
    <source>
        <dbReference type="Pfam" id="PF04355"/>
    </source>
</evidence>
<sequence>MNSASSSTTQSGTRRIRSLGLTGLACVPLLLGGCAVFAPIPEPRGSLIEKTDYAQLKPGTSTRSDVLDLLGSPTSHATFNDNMWIYISMITSPTPLGFPSIDKQQVVVLNFDNAGVLRKLDTLNRKDAIRVGMVGETTPAPGTKTSVIQELLGNVGKYNPMSGMGSTFGGGTGPMSNQGTGQGGAGNTLP</sequence>
<evidence type="ECO:0000313" key="7">
    <source>
        <dbReference type="Proteomes" id="UP000321230"/>
    </source>
</evidence>
<name>A0A511AZ78_9PROT</name>
<dbReference type="OrthoDB" id="7160681at2"/>